<name>A0A438ETW6_VITVI</name>
<organism evidence="2 3">
    <name type="scientific">Vitis vinifera</name>
    <name type="common">Grape</name>
    <dbReference type="NCBI Taxonomy" id="29760"/>
    <lineage>
        <taxon>Eukaryota</taxon>
        <taxon>Viridiplantae</taxon>
        <taxon>Streptophyta</taxon>
        <taxon>Embryophyta</taxon>
        <taxon>Tracheophyta</taxon>
        <taxon>Spermatophyta</taxon>
        <taxon>Magnoliopsida</taxon>
        <taxon>eudicotyledons</taxon>
        <taxon>Gunneridae</taxon>
        <taxon>Pentapetalae</taxon>
        <taxon>rosids</taxon>
        <taxon>Vitales</taxon>
        <taxon>Vitaceae</taxon>
        <taxon>Viteae</taxon>
        <taxon>Vitis</taxon>
    </lineage>
</organism>
<dbReference type="AlphaFoldDB" id="A0A438ETW6"/>
<comment type="caution">
    <text evidence="2">The sequence shown here is derived from an EMBL/GenBank/DDBJ whole genome shotgun (WGS) entry which is preliminary data.</text>
</comment>
<keyword evidence="2" id="KW-0489">Methyltransferase</keyword>
<feature type="region of interest" description="Disordered" evidence="1">
    <location>
        <begin position="218"/>
        <end position="253"/>
    </location>
</feature>
<feature type="compositionally biased region" description="Polar residues" evidence="1">
    <location>
        <begin position="393"/>
        <end position="429"/>
    </location>
</feature>
<proteinExistence type="predicted"/>
<dbReference type="EMBL" id="QGNW01001187">
    <property type="protein sequence ID" value="RVW51117.1"/>
    <property type="molecule type" value="Genomic_DNA"/>
</dbReference>
<accession>A0A438ETW6</accession>
<feature type="compositionally biased region" description="Basic and acidic residues" evidence="1">
    <location>
        <begin position="236"/>
        <end position="253"/>
    </location>
</feature>
<feature type="region of interest" description="Disordered" evidence="1">
    <location>
        <begin position="511"/>
        <end position="534"/>
    </location>
</feature>
<evidence type="ECO:0000256" key="1">
    <source>
        <dbReference type="SAM" id="MobiDB-lite"/>
    </source>
</evidence>
<sequence length="534" mass="60072">MFREEGLGGALDSNVKGLINKGWGMAVEMAVEEVTWLEDWSSSSLAIFSNCLDMPIVGVKETGVHNEIQGTQKADLIYLQETKILKMLRELVRSLRVGDFWNGELWVQREPLVGCRCSEGIGARLKERKGGFLGRVHQIARSFRDRWIPRPVRKISCMDRDDGRMEFHRGSNCSRFSSQHNYWREQVGRPTEAIDCVKQSMLVTTPVDACVQEESSAPGFGGSVTNGTNTRKRKSRWDQPIEAHPDPRFHPHKEQKVQPNLLQSFGSIPQPGISEMVLDHTNGISRMDKDCPGFVHNHPQQDQAEEEEDERQNLHEDVPPGFAYPLNTPLFSSNASSASADLAQQTVSHSNSTFEFGTPQGETMQSWVVAPGMPFHPFPPLPPYPRDRRDPPSQTVNPITRNQPGEEQQNCHGSASCHTDQSTPSTSGASPPDVNVPCANTQHVFKRVKNNSYDLGRKYFRQQKWNNSKVRSPWHRKWNSWGFMANNARNGVCSIGIGNLANEPKGPYCSEDVSNRVENAGNTSYQHPQHQNQH</sequence>
<evidence type="ECO:0000313" key="3">
    <source>
        <dbReference type="Proteomes" id="UP000288805"/>
    </source>
</evidence>
<feature type="region of interest" description="Disordered" evidence="1">
    <location>
        <begin position="378"/>
        <end position="438"/>
    </location>
</feature>
<gene>
    <name evidence="2" type="primary">ASHH2_0</name>
    <name evidence="2" type="ORF">CK203_078140</name>
</gene>
<feature type="compositionally biased region" description="Polar residues" evidence="1">
    <location>
        <begin position="516"/>
        <end position="534"/>
    </location>
</feature>
<keyword evidence="2" id="KW-0808">Transferase</keyword>
<dbReference type="Proteomes" id="UP000288805">
    <property type="component" value="Unassembled WGS sequence"/>
</dbReference>
<protein>
    <submittedName>
        <fullName evidence="2">Histone-lysine N-methyltransferase ASHH2</fullName>
    </submittedName>
</protein>
<feature type="region of interest" description="Disordered" evidence="1">
    <location>
        <begin position="292"/>
        <end position="329"/>
    </location>
</feature>
<reference evidence="2 3" key="1">
    <citation type="journal article" date="2018" name="PLoS Genet.">
        <title>Population sequencing reveals clonal diversity and ancestral inbreeding in the grapevine cultivar Chardonnay.</title>
        <authorList>
            <person name="Roach M.J."/>
            <person name="Johnson D.L."/>
            <person name="Bohlmann J."/>
            <person name="van Vuuren H.J."/>
            <person name="Jones S.J."/>
            <person name="Pretorius I.S."/>
            <person name="Schmidt S.A."/>
            <person name="Borneman A.R."/>
        </authorList>
    </citation>
    <scope>NUCLEOTIDE SEQUENCE [LARGE SCALE GENOMIC DNA]</scope>
    <source>
        <strain evidence="3">cv. Chardonnay</strain>
        <tissue evidence="2">Leaf</tissue>
    </source>
</reference>
<dbReference type="GO" id="GO:0008168">
    <property type="term" value="F:methyltransferase activity"/>
    <property type="evidence" value="ECO:0007669"/>
    <property type="project" value="UniProtKB-KW"/>
</dbReference>
<evidence type="ECO:0000313" key="2">
    <source>
        <dbReference type="EMBL" id="RVW51117.1"/>
    </source>
</evidence>
<dbReference type="GO" id="GO:0032259">
    <property type="term" value="P:methylation"/>
    <property type="evidence" value="ECO:0007669"/>
    <property type="project" value="UniProtKB-KW"/>
</dbReference>